<evidence type="ECO:0000313" key="4">
    <source>
        <dbReference type="Proteomes" id="UP000053326"/>
    </source>
</evidence>
<dbReference type="Pfam" id="PF13938">
    <property type="entry name" value="DUF4213"/>
    <property type="match status" value="1"/>
</dbReference>
<dbReference type="PATRIC" id="fig|85874.4.peg.1036"/>
<dbReference type="InterPro" id="IPR007161">
    <property type="entry name" value="DUF364"/>
</dbReference>
<organism evidence="3 4">
    <name type="scientific">Thermacetogenium phaeum</name>
    <dbReference type="NCBI Taxonomy" id="85874"/>
    <lineage>
        <taxon>Bacteria</taxon>
        <taxon>Bacillati</taxon>
        <taxon>Bacillota</taxon>
        <taxon>Clostridia</taxon>
        <taxon>Thermoanaerobacterales</taxon>
        <taxon>Thermoanaerobacteraceae</taxon>
        <taxon>Thermacetogenium</taxon>
    </lineage>
</organism>
<dbReference type="AlphaFoldDB" id="A0A101FF34"/>
<dbReference type="EMBL" id="LGFO01000231">
    <property type="protein sequence ID" value="KUK35865.1"/>
    <property type="molecule type" value="Genomic_DNA"/>
</dbReference>
<comment type="caution">
    <text evidence="3">The sequence shown here is derived from an EMBL/GenBank/DDBJ whole genome shotgun (WGS) entry which is preliminary data.</text>
</comment>
<dbReference type="InterPro" id="IPR025251">
    <property type="entry name" value="DUF4213"/>
</dbReference>
<proteinExistence type="predicted"/>
<evidence type="ECO:0000259" key="2">
    <source>
        <dbReference type="Pfam" id="PF13938"/>
    </source>
</evidence>
<evidence type="ECO:0000313" key="3">
    <source>
        <dbReference type="EMBL" id="KUK35865.1"/>
    </source>
</evidence>
<dbReference type="Gene3D" id="3.40.50.11590">
    <property type="match status" value="1"/>
</dbReference>
<evidence type="ECO:0008006" key="5">
    <source>
        <dbReference type="Google" id="ProtNLM"/>
    </source>
</evidence>
<dbReference type="SUPFAM" id="SSF159713">
    <property type="entry name" value="Dhaf3308-like"/>
    <property type="match status" value="1"/>
</dbReference>
<protein>
    <recommendedName>
        <fullName evidence="5">Heavy-metal chelation domain-containing protein</fullName>
    </recommendedName>
</protein>
<reference evidence="4" key="1">
    <citation type="journal article" date="2015" name="MBio">
        <title>Genome-Resolved Metagenomic Analysis Reveals Roles for Candidate Phyla and Other Microbial Community Members in Biogeochemical Transformations in Oil Reservoirs.</title>
        <authorList>
            <person name="Hu P."/>
            <person name="Tom L."/>
            <person name="Singh A."/>
            <person name="Thomas B.C."/>
            <person name="Baker B.J."/>
            <person name="Piceno Y.M."/>
            <person name="Andersen G.L."/>
            <person name="Banfield J.F."/>
        </authorList>
    </citation>
    <scope>NUCLEOTIDE SEQUENCE [LARGE SCALE GENOMIC DNA]</scope>
</reference>
<dbReference type="Pfam" id="PF04016">
    <property type="entry name" value="DUF364"/>
    <property type="match status" value="1"/>
</dbReference>
<gene>
    <name evidence="3" type="ORF">XD66_1428</name>
</gene>
<accession>A0A101FF34</accession>
<dbReference type="Proteomes" id="UP000053326">
    <property type="component" value="Unassembled WGS sequence"/>
</dbReference>
<evidence type="ECO:0000259" key="1">
    <source>
        <dbReference type="Pfam" id="PF04016"/>
    </source>
</evidence>
<sequence length="245" mass="26482">MSLIDDIIDSLVGDEVVRDVRVGPFWTGVWSRCCGLASTTFTHEHEGRFPVGEAGFLTGKSARSLCRYATSESLLEATIGIAAINSLIEPDVERCQEINAGELLVERGAGKRVAVVGHFPFVPQLRRVAGELWVLEKRPQDGDLPAEEAANIIPMADVVAITGTALINGTMEGLLELCRKDSLVMVLGPTTPLTAVWFDYGVDLISGTRVVEPETVLRFVSEGVVFKQLGGRGVRLLTMTKSSVK</sequence>
<feature type="domain" description="Putative heavy-metal chelation" evidence="1">
    <location>
        <begin position="102"/>
        <end position="233"/>
    </location>
</feature>
<dbReference type="Gene3D" id="3.30.390.100">
    <property type="match status" value="1"/>
</dbReference>
<dbReference type="OMA" id="ANRTFDE"/>
<feature type="domain" description="DUF4213" evidence="2">
    <location>
        <begin position="4"/>
        <end position="88"/>
    </location>
</feature>
<name>A0A101FF34_9THEO</name>